<evidence type="ECO:0000256" key="3">
    <source>
        <dbReference type="ARBA" id="ARBA00022801"/>
    </source>
</evidence>
<feature type="active site" description="Proton donor" evidence="5">
    <location>
        <position position="115"/>
    </location>
</feature>
<organism evidence="7 8">
    <name type="scientific">Riemerella columbipharyngis</name>
    <dbReference type="NCBI Taxonomy" id="1071918"/>
    <lineage>
        <taxon>Bacteria</taxon>
        <taxon>Pseudomonadati</taxon>
        <taxon>Bacteroidota</taxon>
        <taxon>Flavobacteriia</taxon>
        <taxon>Flavobacteriales</taxon>
        <taxon>Weeksellaceae</taxon>
        <taxon>Riemerella</taxon>
    </lineage>
</organism>
<dbReference type="SUPFAM" id="SSF52788">
    <property type="entry name" value="Phosphotyrosine protein phosphatases I"/>
    <property type="match status" value="1"/>
</dbReference>
<evidence type="ECO:0000256" key="5">
    <source>
        <dbReference type="PIRSR" id="PIRSR617867-1"/>
    </source>
</evidence>
<evidence type="ECO:0000256" key="4">
    <source>
        <dbReference type="ARBA" id="ARBA00022912"/>
    </source>
</evidence>
<dbReference type="STRING" id="1071918.SAMN05421544_10212"/>
<feature type="active site" description="Nucleophile" evidence="5">
    <location>
        <position position="7"/>
    </location>
</feature>
<evidence type="ECO:0000259" key="6">
    <source>
        <dbReference type="SMART" id="SM00226"/>
    </source>
</evidence>
<dbReference type="EC" id="3.1.3.48" evidence="2"/>
<dbReference type="InterPro" id="IPR023485">
    <property type="entry name" value="Ptyr_pPase"/>
</dbReference>
<dbReference type="PANTHER" id="PTHR11717:SF7">
    <property type="entry name" value="LOW MOLECULAR WEIGHT PHOSPHOTYROSINE PROTEIN PHOSPHATASE"/>
    <property type="match status" value="1"/>
</dbReference>
<gene>
    <name evidence="7" type="ORF">SAMN05421544_10212</name>
</gene>
<dbReference type="PRINTS" id="PR00719">
    <property type="entry name" value="LMWPTPASE"/>
</dbReference>
<keyword evidence="4" id="KW-0904">Protein phosphatase</keyword>
<dbReference type="InterPro" id="IPR017867">
    <property type="entry name" value="Tyr_phospatase_low_mol_wt"/>
</dbReference>
<protein>
    <recommendedName>
        <fullName evidence="2">protein-tyrosine-phosphatase</fullName>
        <ecNumber evidence="2">3.1.3.48</ecNumber>
    </recommendedName>
</protein>
<dbReference type="Pfam" id="PF01451">
    <property type="entry name" value="LMWPc"/>
    <property type="match status" value="1"/>
</dbReference>
<proteinExistence type="inferred from homology"/>
<evidence type="ECO:0000313" key="8">
    <source>
        <dbReference type="Proteomes" id="UP000198517"/>
    </source>
</evidence>
<reference evidence="7 8" key="1">
    <citation type="submission" date="2016-10" db="EMBL/GenBank/DDBJ databases">
        <authorList>
            <person name="de Groot N.N."/>
        </authorList>
    </citation>
    <scope>NUCLEOTIDE SEQUENCE [LARGE SCALE GENOMIC DNA]</scope>
    <source>
        <strain evidence="7 8">DSM 24015</strain>
    </source>
</reference>
<dbReference type="SMART" id="SM00226">
    <property type="entry name" value="LMWPc"/>
    <property type="match status" value="1"/>
</dbReference>
<dbReference type="RefSeq" id="WP_092735760.1">
    <property type="nucleotide sequence ID" value="NZ_FNAS01000002.1"/>
</dbReference>
<dbReference type="InterPro" id="IPR036196">
    <property type="entry name" value="Ptyr_pPase_sf"/>
</dbReference>
<dbReference type="EMBL" id="FNAS01000002">
    <property type="protein sequence ID" value="SDD99286.1"/>
    <property type="molecule type" value="Genomic_DNA"/>
</dbReference>
<dbReference type="InterPro" id="IPR050438">
    <property type="entry name" value="LMW_PTPase"/>
</dbReference>
<dbReference type="OrthoDB" id="9784339at2"/>
<dbReference type="AlphaFoldDB" id="A0A1G6ZC32"/>
<sequence>MKILMVCLGNICRSPLAEGILRSKINDKHLVDSAGTINFHEGEKADYRSIEVAKNHNIDISMHRSRPITKEDLNYFDRIYCMDKNNYKNVLAMAENQEQKDKIMLILDNDAEVPDPYYGDINDFEKVFQILDKACDTVALKIN</sequence>
<evidence type="ECO:0000256" key="2">
    <source>
        <dbReference type="ARBA" id="ARBA00013064"/>
    </source>
</evidence>
<dbReference type="Proteomes" id="UP000198517">
    <property type="component" value="Unassembled WGS sequence"/>
</dbReference>
<dbReference type="CDD" id="cd16343">
    <property type="entry name" value="LMWPTP"/>
    <property type="match status" value="1"/>
</dbReference>
<accession>A0A1G6ZC32</accession>
<feature type="domain" description="Phosphotyrosine protein phosphatase I" evidence="6">
    <location>
        <begin position="1"/>
        <end position="141"/>
    </location>
</feature>
<dbReference type="Gene3D" id="3.40.50.2300">
    <property type="match status" value="1"/>
</dbReference>
<dbReference type="PANTHER" id="PTHR11717">
    <property type="entry name" value="LOW MOLECULAR WEIGHT PROTEIN TYROSINE PHOSPHATASE"/>
    <property type="match status" value="1"/>
</dbReference>
<name>A0A1G6ZC32_9FLAO</name>
<evidence type="ECO:0000313" key="7">
    <source>
        <dbReference type="EMBL" id="SDD99286.1"/>
    </source>
</evidence>
<comment type="similarity">
    <text evidence="1">Belongs to the low molecular weight phosphotyrosine protein phosphatase family.</text>
</comment>
<dbReference type="GO" id="GO:0004725">
    <property type="term" value="F:protein tyrosine phosphatase activity"/>
    <property type="evidence" value="ECO:0007669"/>
    <property type="project" value="UniProtKB-EC"/>
</dbReference>
<evidence type="ECO:0000256" key="1">
    <source>
        <dbReference type="ARBA" id="ARBA00011063"/>
    </source>
</evidence>
<keyword evidence="8" id="KW-1185">Reference proteome</keyword>
<keyword evidence="3" id="KW-0378">Hydrolase</keyword>
<feature type="active site" description="Nucleophile" evidence="5">
    <location>
        <position position="13"/>
    </location>
</feature>